<dbReference type="AlphaFoldDB" id="A0A545T6S4"/>
<name>A0A545T6S4_9GAMM</name>
<sequence>MSDAISGLNCLGGTGYSPEAAKRVFYFFYQSLQTKDADFERISRGLYDMALSEFAPSEELIGEMMTYWDGLDLAELRHYGDPVEIKKDMLKLLHENMCSS</sequence>
<evidence type="ECO:0000313" key="1">
    <source>
        <dbReference type="EMBL" id="TQV72923.1"/>
    </source>
</evidence>
<comment type="caution">
    <text evidence="1">The sequence shown here is derived from an EMBL/GenBank/DDBJ whole genome shotgun (WGS) entry which is preliminary data.</text>
</comment>
<dbReference type="OrthoDB" id="878460at2"/>
<reference evidence="1 2" key="1">
    <citation type="submission" date="2019-06" db="EMBL/GenBank/DDBJ databases">
        <title>Draft genome of Aliikangiella marina GYP-15.</title>
        <authorList>
            <person name="Wang G."/>
        </authorList>
    </citation>
    <scope>NUCLEOTIDE SEQUENCE [LARGE SCALE GENOMIC DNA]</scope>
    <source>
        <strain evidence="1 2">GYP-15</strain>
    </source>
</reference>
<protein>
    <recommendedName>
        <fullName evidence="3">CdiI immunity protein domain-containing protein</fullName>
    </recommendedName>
</protein>
<evidence type="ECO:0000313" key="2">
    <source>
        <dbReference type="Proteomes" id="UP000317839"/>
    </source>
</evidence>
<accession>A0A545T6S4</accession>
<proteinExistence type="predicted"/>
<gene>
    <name evidence="1" type="ORF">FLL45_15775</name>
</gene>
<dbReference type="EMBL" id="VIKR01000004">
    <property type="protein sequence ID" value="TQV72923.1"/>
    <property type="molecule type" value="Genomic_DNA"/>
</dbReference>
<dbReference type="Proteomes" id="UP000317839">
    <property type="component" value="Unassembled WGS sequence"/>
</dbReference>
<evidence type="ECO:0008006" key="3">
    <source>
        <dbReference type="Google" id="ProtNLM"/>
    </source>
</evidence>
<dbReference type="RefSeq" id="WP_142943062.1">
    <property type="nucleotide sequence ID" value="NZ_VIKR01000004.1"/>
</dbReference>
<keyword evidence="2" id="KW-1185">Reference proteome</keyword>
<organism evidence="1 2">
    <name type="scientific">Aliikangiella marina</name>
    <dbReference type="NCBI Taxonomy" id="1712262"/>
    <lineage>
        <taxon>Bacteria</taxon>
        <taxon>Pseudomonadati</taxon>
        <taxon>Pseudomonadota</taxon>
        <taxon>Gammaproteobacteria</taxon>
        <taxon>Oceanospirillales</taxon>
        <taxon>Pleioneaceae</taxon>
        <taxon>Aliikangiella</taxon>
    </lineage>
</organism>